<dbReference type="PANTHER" id="PTHR31286">
    <property type="entry name" value="GLYCINE-RICH CELL WALL STRUCTURAL PROTEIN 1.8-LIKE"/>
    <property type="match status" value="1"/>
</dbReference>
<accession>A0AAD8TBQ1</accession>
<keyword evidence="4" id="KW-1185">Reference proteome</keyword>
<name>A0AAD8TBQ1_LOLMU</name>
<dbReference type="Pfam" id="PF14111">
    <property type="entry name" value="DUF4283"/>
    <property type="match status" value="1"/>
</dbReference>
<gene>
    <name evidence="3" type="ORF">QYE76_040433</name>
</gene>
<evidence type="ECO:0000259" key="1">
    <source>
        <dbReference type="Pfam" id="PF14111"/>
    </source>
</evidence>
<dbReference type="PANTHER" id="PTHR31286:SF180">
    <property type="entry name" value="OS10G0362600 PROTEIN"/>
    <property type="match status" value="1"/>
</dbReference>
<evidence type="ECO:0008006" key="5">
    <source>
        <dbReference type="Google" id="ProtNLM"/>
    </source>
</evidence>
<comment type="caution">
    <text evidence="3">The sequence shown here is derived from an EMBL/GenBank/DDBJ whole genome shotgun (WGS) entry which is preliminary data.</text>
</comment>
<evidence type="ECO:0000313" key="4">
    <source>
        <dbReference type="Proteomes" id="UP001231189"/>
    </source>
</evidence>
<evidence type="ECO:0000313" key="3">
    <source>
        <dbReference type="EMBL" id="KAK1679585.1"/>
    </source>
</evidence>
<evidence type="ECO:0000259" key="2">
    <source>
        <dbReference type="Pfam" id="PF14392"/>
    </source>
</evidence>
<reference evidence="3" key="1">
    <citation type="submission" date="2023-07" db="EMBL/GenBank/DDBJ databases">
        <title>A chromosome-level genome assembly of Lolium multiflorum.</title>
        <authorList>
            <person name="Chen Y."/>
            <person name="Copetti D."/>
            <person name="Kolliker R."/>
            <person name="Studer B."/>
        </authorList>
    </citation>
    <scope>NUCLEOTIDE SEQUENCE</scope>
    <source>
        <strain evidence="3">02402/16</strain>
        <tissue evidence="3">Leaf</tissue>
    </source>
</reference>
<dbReference type="InterPro" id="IPR040256">
    <property type="entry name" value="At4g02000-like"/>
</dbReference>
<dbReference type="AlphaFoldDB" id="A0AAD8TBQ1"/>
<dbReference type="EMBL" id="JAUUTY010000002">
    <property type="protein sequence ID" value="KAK1679585.1"/>
    <property type="molecule type" value="Genomic_DNA"/>
</dbReference>
<sequence>MRKIWRICGHLDINQLADRKFILEFSEEGDFTHVTKGGPWSNKDDAVLVEEHKEGINPQTLWIPIVDEITNDEDDEVIVFIFYERLLTFCFFCGLIGHKDVDCRRPGNTRRSYDAELGVMPIHRDDPRCWFLPKATG</sequence>
<feature type="domain" description="Zinc knuckle CX2CX4HX4C" evidence="2">
    <location>
        <begin position="75"/>
        <end position="104"/>
    </location>
</feature>
<feature type="domain" description="DUF4283" evidence="1">
    <location>
        <begin position="1"/>
        <end position="59"/>
    </location>
</feature>
<protein>
    <recommendedName>
        <fullName evidence="5">CCHC-type domain-containing protein</fullName>
    </recommendedName>
</protein>
<dbReference type="Proteomes" id="UP001231189">
    <property type="component" value="Unassembled WGS sequence"/>
</dbReference>
<proteinExistence type="predicted"/>
<dbReference type="InterPro" id="IPR025836">
    <property type="entry name" value="Zn_knuckle_CX2CX4HX4C"/>
</dbReference>
<dbReference type="InterPro" id="IPR025558">
    <property type="entry name" value="DUF4283"/>
</dbReference>
<dbReference type="Pfam" id="PF14392">
    <property type="entry name" value="zf-CCHC_4"/>
    <property type="match status" value="1"/>
</dbReference>
<organism evidence="3 4">
    <name type="scientific">Lolium multiflorum</name>
    <name type="common">Italian ryegrass</name>
    <name type="synonym">Lolium perenne subsp. multiflorum</name>
    <dbReference type="NCBI Taxonomy" id="4521"/>
    <lineage>
        <taxon>Eukaryota</taxon>
        <taxon>Viridiplantae</taxon>
        <taxon>Streptophyta</taxon>
        <taxon>Embryophyta</taxon>
        <taxon>Tracheophyta</taxon>
        <taxon>Spermatophyta</taxon>
        <taxon>Magnoliopsida</taxon>
        <taxon>Liliopsida</taxon>
        <taxon>Poales</taxon>
        <taxon>Poaceae</taxon>
        <taxon>BOP clade</taxon>
        <taxon>Pooideae</taxon>
        <taxon>Poodae</taxon>
        <taxon>Poeae</taxon>
        <taxon>Poeae Chloroplast Group 2 (Poeae type)</taxon>
        <taxon>Loliodinae</taxon>
        <taxon>Loliinae</taxon>
        <taxon>Lolium</taxon>
    </lineage>
</organism>